<keyword evidence="3" id="KW-1185">Reference proteome</keyword>
<gene>
    <name evidence="2" type="ORF">SAMN05216226_11164</name>
</gene>
<dbReference type="Gene3D" id="3.30.70.100">
    <property type="match status" value="1"/>
</dbReference>
<dbReference type="AlphaFoldDB" id="A0A1G8XGS1"/>
<sequence length="66" mass="6714">MQKTFTVTGMSCGGCESNVEDSVGALEGVESVDADHEKDSVAVEADGISTDDVTAAIEDAGYQVDG</sequence>
<dbReference type="OrthoDB" id="44171at2157"/>
<evidence type="ECO:0000313" key="2">
    <source>
        <dbReference type="EMBL" id="SDJ89636.1"/>
    </source>
</evidence>
<dbReference type="GO" id="GO:0006825">
    <property type="term" value="P:copper ion transport"/>
    <property type="evidence" value="ECO:0007669"/>
    <property type="project" value="InterPro"/>
</dbReference>
<accession>A0A1G8XGS1</accession>
<dbReference type="Pfam" id="PF00403">
    <property type="entry name" value="HMA"/>
    <property type="match status" value="1"/>
</dbReference>
<dbReference type="PROSITE" id="PS50846">
    <property type="entry name" value="HMA_2"/>
    <property type="match status" value="1"/>
</dbReference>
<feature type="domain" description="HMA" evidence="1">
    <location>
        <begin position="1"/>
        <end position="65"/>
    </location>
</feature>
<proteinExistence type="predicted"/>
<dbReference type="STRING" id="890420.SAMN05216226_11164"/>
<dbReference type="InterPro" id="IPR000428">
    <property type="entry name" value="Cu-bd"/>
</dbReference>
<dbReference type="EMBL" id="FNFC01000011">
    <property type="protein sequence ID" value="SDJ89636.1"/>
    <property type="molecule type" value="Genomic_DNA"/>
</dbReference>
<dbReference type="PRINTS" id="PR00944">
    <property type="entry name" value="CUEXPORT"/>
</dbReference>
<reference evidence="2 3" key="1">
    <citation type="submission" date="2016-10" db="EMBL/GenBank/DDBJ databases">
        <authorList>
            <person name="de Groot N.N."/>
        </authorList>
    </citation>
    <scope>NUCLEOTIDE SEQUENCE [LARGE SCALE GENOMIC DNA]</scope>
    <source>
        <strain evidence="2 3">IBRC-M10015</strain>
    </source>
</reference>
<name>A0A1G8XGS1_9EURY</name>
<dbReference type="InterPro" id="IPR036163">
    <property type="entry name" value="HMA_dom_sf"/>
</dbReference>
<dbReference type="SUPFAM" id="SSF55008">
    <property type="entry name" value="HMA, heavy metal-associated domain"/>
    <property type="match status" value="1"/>
</dbReference>
<protein>
    <submittedName>
        <fullName evidence="2">Copper chaperone</fullName>
    </submittedName>
</protein>
<dbReference type="InterPro" id="IPR006122">
    <property type="entry name" value="HMA_Cu_ion-bd"/>
</dbReference>
<organism evidence="2 3">
    <name type="scientific">Halovenus aranensis</name>
    <dbReference type="NCBI Taxonomy" id="890420"/>
    <lineage>
        <taxon>Archaea</taxon>
        <taxon>Methanobacteriati</taxon>
        <taxon>Methanobacteriota</taxon>
        <taxon>Stenosarchaea group</taxon>
        <taxon>Halobacteria</taxon>
        <taxon>Halobacteriales</taxon>
        <taxon>Haloarculaceae</taxon>
        <taxon>Halovenus</taxon>
    </lineage>
</organism>
<dbReference type="InterPro" id="IPR006121">
    <property type="entry name" value="HMA_dom"/>
</dbReference>
<dbReference type="GO" id="GO:0005507">
    <property type="term" value="F:copper ion binding"/>
    <property type="evidence" value="ECO:0007669"/>
    <property type="project" value="InterPro"/>
</dbReference>
<dbReference type="Proteomes" id="UP000198856">
    <property type="component" value="Unassembled WGS sequence"/>
</dbReference>
<evidence type="ECO:0000259" key="1">
    <source>
        <dbReference type="PROSITE" id="PS50846"/>
    </source>
</evidence>
<dbReference type="CDD" id="cd00371">
    <property type="entry name" value="HMA"/>
    <property type="match status" value="1"/>
</dbReference>
<dbReference type="RefSeq" id="WP_092703301.1">
    <property type="nucleotide sequence ID" value="NZ_FNFC01000011.1"/>
</dbReference>
<evidence type="ECO:0000313" key="3">
    <source>
        <dbReference type="Proteomes" id="UP000198856"/>
    </source>
</evidence>
<dbReference type="NCBIfam" id="TIGR00003">
    <property type="entry name" value="copper ion binding protein"/>
    <property type="match status" value="1"/>
</dbReference>